<sequence>MSEESKPAAPADNLVTTSHVLPSGQSYTATTGTMVLREEVFTDGKFEGFRPKAEMFLTSYTLDGAEPLNRPVTFAFNGGPGSSSVWLHLGVLGPRRVVMGDAGALLPPPYGLTDNEETLLTVSDLVFIDPVSTGYSRAAEGEKAEPYHGFTGDLESVGELIRLWTTRNGRWMSPKFLAGESYGTVRAAGLAEHLQSRYGMYLNGLMLISSVLDFITGEFNEGNDLAYALYLPTYAAIAHYHGLHGDRPLAEVLSEAEQYAERDYLWALARGNRLTAGERSAAVTKVAALTGLSEDYVDRVNLRIEHIRFFTEVLRSRRLTVGRLDGRFTGWDADAGREHFAADPSMDAIMGPYSAALNHYLRSELGFANDLPYEVITSRVQPWSYKEFEGAHIQVVDKLGMAMRANPHLRVHVACGYHDGATPYYAAEHALAHLPVPAELAGNIEFKYYEAGHMMYVHEPTRLSQSADLAAFVLGQQT</sequence>
<dbReference type="Pfam" id="PF00450">
    <property type="entry name" value="Peptidase_S10"/>
    <property type="match status" value="1"/>
</dbReference>
<name>A0A1H6D470_9ACTN</name>
<keyword evidence="1" id="KW-0378">Hydrolase</keyword>
<dbReference type="RefSeq" id="WP_103957267.1">
    <property type="nucleotide sequence ID" value="NZ_FNVT01000004.1"/>
</dbReference>
<dbReference type="InterPro" id="IPR001563">
    <property type="entry name" value="Peptidase_S10"/>
</dbReference>
<protein>
    <submittedName>
        <fullName evidence="1">Carboxypeptidase C (Cathepsin A)</fullName>
    </submittedName>
</protein>
<dbReference type="AlphaFoldDB" id="A0A1H6D470"/>
<dbReference type="EMBL" id="FNVT01000004">
    <property type="protein sequence ID" value="SEG80159.1"/>
    <property type="molecule type" value="Genomic_DNA"/>
</dbReference>
<proteinExistence type="predicted"/>
<dbReference type="Gene3D" id="3.40.50.1820">
    <property type="entry name" value="alpha/beta hydrolase"/>
    <property type="match status" value="1"/>
</dbReference>
<dbReference type="Proteomes" id="UP000236732">
    <property type="component" value="Unassembled WGS sequence"/>
</dbReference>
<keyword evidence="1" id="KW-0645">Protease</keyword>
<accession>A0A1H6D470</accession>
<evidence type="ECO:0000313" key="2">
    <source>
        <dbReference type="Proteomes" id="UP000236732"/>
    </source>
</evidence>
<dbReference type="GO" id="GO:0004185">
    <property type="term" value="F:serine-type carboxypeptidase activity"/>
    <property type="evidence" value="ECO:0007669"/>
    <property type="project" value="InterPro"/>
</dbReference>
<keyword evidence="2" id="KW-1185">Reference proteome</keyword>
<dbReference type="SUPFAM" id="SSF53474">
    <property type="entry name" value="alpha/beta-Hydrolases"/>
    <property type="match status" value="1"/>
</dbReference>
<organism evidence="1 2">
    <name type="scientific">Nonomuraea solani</name>
    <dbReference type="NCBI Taxonomy" id="1144553"/>
    <lineage>
        <taxon>Bacteria</taxon>
        <taxon>Bacillati</taxon>
        <taxon>Actinomycetota</taxon>
        <taxon>Actinomycetes</taxon>
        <taxon>Streptosporangiales</taxon>
        <taxon>Streptosporangiaceae</taxon>
        <taxon>Nonomuraea</taxon>
    </lineage>
</organism>
<dbReference type="OrthoDB" id="9770107at2"/>
<dbReference type="GO" id="GO:0006508">
    <property type="term" value="P:proteolysis"/>
    <property type="evidence" value="ECO:0007669"/>
    <property type="project" value="InterPro"/>
</dbReference>
<keyword evidence="1" id="KW-0121">Carboxypeptidase</keyword>
<dbReference type="InterPro" id="IPR029058">
    <property type="entry name" value="AB_hydrolase_fold"/>
</dbReference>
<gene>
    <name evidence="1" type="ORF">SAMN05444920_104812</name>
</gene>
<evidence type="ECO:0000313" key="1">
    <source>
        <dbReference type="EMBL" id="SEG80159.1"/>
    </source>
</evidence>
<reference evidence="1 2" key="1">
    <citation type="submission" date="2016-10" db="EMBL/GenBank/DDBJ databases">
        <authorList>
            <person name="de Groot N.N."/>
        </authorList>
    </citation>
    <scope>NUCLEOTIDE SEQUENCE [LARGE SCALE GENOMIC DNA]</scope>
    <source>
        <strain evidence="1 2">CGMCC 4.7037</strain>
    </source>
</reference>